<reference evidence="2 3" key="1">
    <citation type="journal article" date="2018" name="BMC Genomics">
        <title>The genome of Naegleria lovaniensis, the basis for a comparative approach to unravel pathogenicity factors of the human pathogenic amoeba N. fowleri.</title>
        <authorList>
            <person name="Liechti N."/>
            <person name="Schurch N."/>
            <person name="Bruggmann R."/>
            <person name="Wittwer M."/>
        </authorList>
    </citation>
    <scope>NUCLEOTIDE SEQUENCE [LARGE SCALE GENOMIC DNA]</scope>
    <source>
        <strain evidence="2 3">ATCC 30569</strain>
    </source>
</reference>
<evidence type="ECO:0000313" key="2">
    <source>
        <dbReference type="EMBL" id="KAG2393335.1"/>
    </source>
</evidence>
<evidence type="ECO:0000256" key="1">
    <source>
        <dbReference type="SAM" id="MobiDB-lite"/>
    </source>
</evidence>
<dbReference type="Proteomes" id="UP000816034">
    <property type="component" value="Unassembled WGS sequence"/>
</dbReference>
<feature type="region of interest" description="Disordered" evidence="1">
    <location>
        <begin position="147"/>
        <end position="178"/>
    </location>
</feature>
<gene>
    <name evidence="2" type="ORF">C9374_006866</name>
</gene>
<comment type="caution">
    <text evidence="2">The sequence shown here is derived from an EMBL/GenBank/DDBJ whole genome shotgun (WGS) entry which is preliminary data.</text>
</comment>
<dbReference type="GeneID" id="68099320"/>
<proteinExistence type="predicted"/>
<protein>
    <submittedName>
        <fullName evidence="2">Uncharacterized protein</fullName>
    </submittedName>
</protein>
<evidence type="ECO:0000313" key="3">
    <source>
        <dbReference type="Proteomes" id="UP000816034"/>
    </source>
</evidence>
<accession>A0AA88GYJ8</accession>
<dbReference type="RefSeq" id="XP_044555229.1">
    <property type="nucleotide sequence ID" value="XM_044696773.1"/>
</dbReference>
<name>A0AA88GYJ8_NAELO</name>
<keyword evidence="3" id="KW-1185">Reference proteome</keyword>
<sequence>MPKETTEIHQRSQRSAKCPECVVNNTSYCSHARSICNFLGLKARPYPVFPSWFSEEIQDLSSLQQHDLFRGFHNMQTEFIQTFPKNYRLETKRQHFLSDLIMFLNDKLSEYEIPKRLSIDVITRNQKKRRSLGLSVHEEEQDVIEVTEERDSMQDQNEQDPLVNPNGDSDSLVGSCQSEESSDVDDMTIITPGSAHTQHALPLPPSVHDPTPSITIAVQSEPYGKLFHVKLPLNMKTLDGLKKEIKQHCCIVHDVTLSYERNAQRSSLVSDMNVTLMFEYFARMQQKNDEYEPKIFFLEAFSNMMGKENIFSYPIHSFLQNSCNQ</sequence>
<dbReference type="EMBL" id="PYSW02000002">
    <property type="protein sequence ID" value="KAG2393335.1"/>
    <property type="molecule type" value="Genomic_DNA"/>
</dbReference>
<dbReference type="AlphaFoldDB" id="A0AA88GYJ8"/>
<organism evidence="2 3">
    <name type="scientific">Naegleria lovaniensis</name>
    <name type="common">Amoeba</name>
    <dbReference type="NCBI Taxonomy" id="51637"/>
    <lineage>
        <taxon>Eukaryota</taxon>
        <taxon>Discoba</taxon>
        <taxon>Heterolobosea</taxon>
        <taxon>Tetramitia</taxon>
        <taxon>Eutetramitia</taxon>
        <taxon>Vahlkampfiidae</taxon>
        <taxon>Naegleria</taxon>
    </lineage>
</organism>
<feature type="compositionally biased region" description="Polar residues" evidence="1">
    <location>
        <begin position="166"/>
        <end position="178"/>
    </location>
</feature>